<protein>
    <submittedName>
        <fullName evidence="2">Uncharacterized protein</fullName>
    </submittedName>
</protein>
<keyword evidence="3" id="KW-1185">Reference proteome</keyword>
<dbReference type="AlphaFoldDB" id="A0A175VRB4"/>
<name>A0A175VRB4_9PEZI</name>
<accession>A0A175VRB4</accession>
<gene>
    <name evidence="2" type="ORF">MMYC01_209559</name>
</gene>
<evidence type="ECO:0000313" key="2">
    <source>
        <dbReference type="EMBL" id="KXX74038.1"/>
    </source>
</evidence>
<feature type="region of interest" description="Disordered" evidence="1">
    <location>
        <begin position="79"/>
        <end position="100"/>
    </location>
</feature>
<reference evidence="2 3" key="1">
    <citation type="journal article" date="2016" name="Genome Announc.">
        <title>Genome Sequence of Madurella mycetomatis mm55, Isolated from a Human Mycetoma Case in Sudan.</title>
        <authorList>
            <person name="Smit S."/>
            <person name="Derks M.F."/>
            <person name="Bervoets S."/>
            <person name="Fahal A."/>
            <person name="van Leeuwen W."/>
            <person name="van Belkum A."/>
            <person name="van de Sande W.W."/>
        </authorList>
    </citation>
    <scope>NUCLEOTIDE SEQUENCE [LARGE SCALE GENOMIC DNA]</scope>
    <source>
        <strain evidence="3">mm55</strain>
    </source>
</reference>
<dbReference type="VEuPathDB" id="FungiDB:MMYC01_209559"/>
<organism evidence="2 3">
    <name type="scientific">Madurella mycetomatis</name>
    <dbReference type="NCBI Taxonomy" id="100816"/>
    <lineage>
        <taxon>Eukaryota</taxon>
        <taxon>Fungi</taxon>
        <taxon>Dikarya</taxon>
        <taxon>Ascomycota</taxon>
        <taxon>Pezizomycotina</taxon>
        <taxon>Sordariomycetes</taxon>
        <taxon>Sordariomycetidae</taxon>
        <taxon>Sordariales</taxon>
        <taxon>Sordariales incertae sedis</taxon>
        <taxon>Madurella</taxon>
    </lineage>
</organism>
<sequence length="100" mass="11628">MGFLTCFTINKKYVVRDRRYADDAARPVHKYTQSPSVAYYQRSSHHSYSKTNVGSAKDAMRAYQKRDYKGMANAGMSAVGNARGKYPQQRQQQQLWRNFH</sequence>
<dbReference type="EMBL" id="LCTW02000393">
    <property type="protein sequence ID" value="KXX74038.1"/>
    <property type="molecule type" value="Genomic_DNA"/>
</dbReference>
<proteinExistence type="predicted"/>
<evidence type="ECO:0000256" key="1">
    <source>
        <dbReference type="SAM" id="MobiDB-lite"/>
    </source>
</evidence>
<evidence type="ECO:0000313" key="3">
    <source>
        <dbReference type="Proteomes" id="UP000078237"/>
    </source>
</evidence>
<dbReference type="Proteomes" id="UP000078237">
    <property type="component" value="Unassembled WGS sequence"/>
</dbReference>
<comment type="caution">
    <text evidence="2">The sequence shown here is derived from an EMBL/GenBank/DDBJ whole genome shotgun (WGS) entry which is preliminary data.</text>
</comment>